<dbReference type="RefSeq" id="XP_002431769.1">
    <property type="nucleotide sequence ID" value="XM_002431724.1"/>
</dbReference>
<comment type="catalytic activity">
    <reaction evidence="12">
        <text>a 4-hydroxy-3-(all-trans-polyprenyl)benzoate + 2 reduced [2Fe-2S]-[ferredoxin] + O2 + 2 H(+) = a 3,4-dihydroxy-5-(all-trans-polyprenyl)benzoate + 2 oxidized [2Fe-2S]-[ferredoxin] + H2O</text>
        <dbReference type="Rhea" id="RHEA:81195"/>
        <dbReference type="Rhea" id="RHEA-COMP:9514"/>
        <dbReference type="Rhea" id="RHEA-COMP:10000"/>
        <dbReference type="Rhea" id="RHEA-COMP:10001"/>
        <dbReference type="Rhea" id="RHEA-COMP:10930"/>
        <dbReference type="ChEBI" id="CHEBI:15377"/>
        <dbReference type="ChEBI" id="CHEBI:15378"/>
        <dbReference type="ChEBI" id="CHEBI:15379"/>
        <dbReference type="ChEBI" id="CHEBI:33737"/>
        <dbReference type="ChEBI" id="CHEBI:33738"/>
        <dbReference type="ChEBI" id="CHEBI:64694"/>
        <dbReference type="ChEBI" id="CHEBI:78396"/>
        <dbReference type="EC" id="1.14.15.45"/>
    </reaction>
</comment>
<dbReference type="GO" id="GO:0071949">
    <property type="term" value="F:FAD binding"/>
    <property type="evidence" value="ECO:0007669"/>
    <property type="project" value="InterPro"/>
</dbReference>
<keyword evidence="5 12" id="KW-0999">Mitochondrion inner membrane</keyword>
<dbReference type="EMBL" id="AAZO01006645">
    <property type="status" value="NOT_ANNOTATED_CDS"/>
    <property type="molecule type" value="Genomic_DNA"/>
</dbReference>
<dbReference type="AlphaFoldDB" id="E0W075"/>
<dbReference type="HOGENOM" id="CLU_009665_8_0_1"/>
<dbReference type="Pfam" id="PF01494">
    <property type="entry name" value="FAD_binding_3"/>
    <property type="match status" value="2"/>
</dbReference>
<evidence type="ECO:0000256" key="2">
    <source>
        <dbReference type="ARBA" id="ARBA00005349"/>
    </source>
</evidence>
<evidence type="ECO:0000256" key="9">
    <source>
        <dbReference type="ARBA" id="ARBA00023033"/>
    </source>
</evidence>
<dbReference type="Gene3D" id="3.50.50.60">
    <property type="entry name" value="FAD/NAD(P)-binding domain"/>
    <property type="match status" value="2"/>
</dbReference>
<dbReference type="InterPro" id="IPR051205">
    <property type="entry name" value="UbiH/COQ6_monooxygenase"/>
</dbReference>
<dbReference type="GO" id="GO:0106364">
    <property type="term" value="F:4-hydroxy-3-all-trans-polyprenylbenzoate oxygenase activity"/>
    <property type="evidence" value="ECO:0007669"/>
    <property type="project" value="UniProtKB-EC"/>
</dbReference>
<keyword evidence="14" id="KW-0830">Ubiquinone</keyword>
<feature type="domain" description="FAD-binding" evidence="13">
    <location>
        <begin position="352"/>
        <end position="412"/>
    </location>
</feature>
<keyword evidence="3 12" id="KW-0285">Flavoprotein</keyword>
<dbReference type="GO" id="GO:0031314">
    <property type="term" value="C:extrinsic component of mitochondrial inner membrane"/>
    <property type="evidence" value="ECO:0007669"/>
    <property type="project" value="UniProtKB-UniRule"/>
</dbReference>
<gene>
    <name evidence="15" type="primary">8240379</name>
    <name evidence="12" type="synonym">coq6</name>
    <name evidence="14" type="ORF">Phum_PHUM546620</name>
</gene>
<evidence type="ECO:0000256" key="10">
    <source>
        <dbReference type="ARBA" id="ARBA00023128"/>
    </source>
</evidence>
<evidence type="ECO:0000256" key="1">
    <source>
        <dbReference type="ARBA" id="ARBA00001974"/>
    </source>
</evidence>
<keyword evidence="16" id="KW-1185">Reference proteome</keyword>
<keyword evidence="9 12" id="KW-0503">Monooxygenase</keyword>
<dbReference type="PANTHER" id="PTHR43876">
    <property type="entry name" value="UBIQUINONE BIOSYNTHESIS MONOOXYGENASE COQ6, MITOCHONDRIAL"/>
    <property type="match status" value="1"/>
</dbReference>
<proteinExistence type="inferred from homology"/>
<dbReference type="EC" id="1.14.15.45" evidence="12"/>
<dbReference type="PROSITE" id="PS01304">
    <property type="entry name" value="UBIH"/>
    <property type="match status" value="1"/>
</dbReference>
<reference evidence="14" key="1">
    <citation type="submission" date="2007-04" db="EMBL/GenBank/DDBJ databases">
        <title>Annotation of Pediculus humanus corporis strain USDA.</title>
        <authorList>
            <person name="Kirkness E."/>
            <person name="Hannick L."/>
            <person name="Hass B."/>
            <person name="Bruggner R."/>
            <person name="Lawson D."/>
            <person name="Bidwell S."/>
            <person name="Joardar V."/>
            <person name="Caler E."/>
            <person name="Walenz B."/>
            <person name="Inman J."/>
            <person name="Schobel S."/>
            <person name="Galinsky K."/>
            <person name="Amedeo P."/>
            <person name="Strausberg R."/>
        </authorList>
    </citation>
    <scope>NUCLEOTIDE SEQUENCE</scope>
    <source>
        <strain evidence="14">USDA</strain>
    </source>
</reference>
<comment type="subcellular location">
    <subcellularLocation>
        <location evidence="12">Mitochondrion inner membrane</location>
        <topology evidence="12">Peripheral membrane protein</topology>
        <orientation evidence="12">Matrix side</orientation>
    </subcellularLocation>
</comment>
<dbReference type="EC" id="1.14.15.46" evidence="12"/>
<dbReference type="OrthoDB" id="683240at2759"/>
<keyword evidence="11 12" id="KW-0472">Membrane</keyword>
<evidence type="ECO:0000259" key="13">
    <source>
        <dbReference type="Pfam" id="PF01494"/>
    </source>
</evidence>
<dbReference type="eggNOG" id="KOG3855">
    <property type="taxonomic scope" value="Eukaryota"/>
</dbReference>
<evidence type="ECO:0000313" key="14">
    <source>
        <dbReference type="EMBL" id="EEB19031.1"/>
    </source>
</evidence>
<dbReference type="InterPro" id="IPR000689">
    <property type="entry name" value="UbQ_mOase_COQ6"/>
</dbReference>
<comment type="cofactor">
    <cofactor evidence="1 12">
        <name>FAD</name>
        <dbReference type="ChEBI" id="CHEBI:57692"/>
    </cofactor>
</comment>
<keyword evidence="4 12" id="KW-0831">Ubiquinone biosynthesis</keyword>
<dbReference type="STRING" id="121224.E0W075"/>
<dbReference type="FunFam" id="3.50.50.60:FF:000021">
    <property type="entry name" value="Ubiquinone biosynthesis monooxygenase COQ6"/>
    <property type="match status" value="1"/>
</dbReference>
<evidence type="ECO:0000256" key="6">
    <source>
        <dbReference type="ARBA" id="ARBA00022827"/>
    </source>
</evidence>
<protein>
    <recommendedName>
        <fullName evidence="12">Ubiquinone biosynthesis monooxygenase COQ6, mitochondrial</fullName>
        <ecNumber evidence="12">1.14.15.45</ecNumber>
    </recommendedName>
    <alternativeName>
        <fullName evidence="12">2-methoxy-6-polyprenolphenol 4-hydroxylase</fullName>
        <ecNumber evidence="12">1.14.15.46</ecNumber>
    </alternativeName>
</protein>
<dbReference type="InterPro" id="IPR036188">
    <property type="entry name" value="FAD/NAD-bd_sf"/>
</dbReference>
<reference evidence="14" key="2">
    <citation type="submission" date="2007-04" db="EMBL/GenBank/DDBJ databases">
        <title>The genome of the human body louse.</title>
        <authorList>
            <consortium name="The Human Body Louse Genome Consortium"/>
            <person name="Kirkness E."/>
            <person name="Walenz B."/>
            <person name="Hass B."/>
            <person name="Bruggner R."/>
            <person name="Strausberg R."/>
        </authorList>
    </citation>
    <scope>NUCLEOTIDE SEQUENCE</scope>
    <source>
        <strain evidence="14">USDA</strain>
    </source>
</reference>
<evidence type="ECO:0000256" key="12">
    <source>
        <dbReference type="HAMAP-Rule" id="MF_03193"/>
    </source>
</evidence>
<comment type="similarity">
    <text evidence="2 12">Belongs to the UbiH/COQ6 family.</text>
</comment>
<evidence type="ECO:0000256" key="3">
    <source>
        <dbReference type="ARBA" id="ARBA00022630"/>
    </source>
</evidence>
<dbReference type="InParanoid" id="E0W075"/>
<dbReference type="Proteomes" id="UP000009046">
    <property type="component" value="Unassembled WGS sequence"/>
</dbReference>
<dbReference type="SUPFAM" id="SSF51905">
    <property type="entry name" value="FAD/NAD(P)-binding domain"/>
    <property type="match status" value="1"/>
</dbReference>
<reference evidence="15" key="3">
    <citation type="submission" date="2020-05" db="UniProtKB">
        <authorList>
            <consortium name="EnsemblMetazoa"/>
        </authorList>
    </citation>
    <scope>IDENTIFICATION</scope>
    <source>
        <strain evidence="15">USDA</strain>
    </source>
</reference>
<dbReference type="NCBIfam" id="TIGR01988">
    <property type="entry name" value="Ubi-OHases"/>
    <property type="match status" value="1"/>
</dbReference>
<keyword evidence="7" id="KW-0809">Transit peptide</keyword>
<dbReference type="EMBL" id="DS235857">
    <property type="protein sequence ID" value="EEB19031.1"/>
    <property type="molecule type" value="Genomic_DNA"/>
</dbReference>
<comment type="function">
    <text evidence="12">FAD-dependent monooxygenase required for two non-consecutive steps during ubiquinone biosynthesis. Required for the C5-ring hydroxylation during ubiquinone biosynthesis by catalyzing the hydroxylation of 4-hydroxy-3-(all-trans-polyprenyl)benzoic acid to 3,4-dihydroxy-5-(all-trans-polyprenyl)benzoic acid. Also acts downstream of coq4, for the C1-hydroxylation during ubiquinone biosynthesis by catalyzing the hydroxylation of 2-methoxy-6-(all-trans-polyprenyl)phenol to 2-methoxy-6-(all-trans-polyprenyl)benzene-1,4-diol. The electrons required for the hydroxylation reaction are funneled indirectly to coq6 from NADPH via a ferredoxin/ferredoxin reductase system.</text>
</comment>
<keyword evidence="10 12" id="KW-0496">Mitochondrion</keyword>
<organism>
    <name type="scientific">Pediculus humanus subsp. corporis</name>
    <name type="common">Body louse</name>
    <dbReference type="NCBI Taxonomy" id="121224"/>
    <lineage>
        <taxon>Eukaryota</taxon>
        <taxon>Metazoa</taxon>
        <taxon>Ecdysozoa</taxon>
        <taxon>Arthropoda</taxon>
        <taxon>Hexapoda</taxon>
        <taxon>Insecta</taxon>
        <taxon>Pterygota</taxon>
        <taxon>Neoptera</taxon>
        <taxon>Paraneoptera</taxon>
        <taxon>Psocodea</taxon>
        <taxon>Troctomorpha</taxon>
        <taxon>Phthiraptera</taxon>
        <taxon>Anoplura</taxon>
        <taxon>Pediculidae</taxon>
        <taxon>Pediculus</taxon>
    </lineage>
</organism>
<accession>E0W075</accession>
<evidence type="ECO:0000256" key="5">
    <source>
        <dbReference type="ARBA" id="ARBA00022792"/>
    </source>
</evidence>
<evidence type="ECO:0000256" key="7">
    <source>
        <dbReference type="ARBA" id="ARBA00022946"/>
    </source>
</evidence>
<evidence type="ECO:0000256" key="8">
    <source>
        <dbReference type="ARBA" id="ARBA00023002"/>
    </source>
</evidence>
<dbReference type="GeneID" id="8240379"/>
<keyword evidence="8 12" id="KW-0560">Oxidoreductase</keyword>
<dbReference type="VEuPathDB" id="VectorBase:PHUM546620"/>
<dbReference type="KEGG" id="phu:Phum_PHUM546620"/>
<dbReference type="FunCoup" id="E0W075">
    <property type="interactions" value="1099"/>
</dbReference>
<comment type="catalytic activity">
    <reaction evidence="12">
        <text>a 2-methoxy-6-(all-trans-polyprenyl)phenol + 2 reduced [2Fe-2S]-[ferredoxin] + O2 + 2 H(+) = a 2-methoxy-6-(all-trans-polyprenyl)benzene-1,4-diol + 2 oxidized [2Fe-2S]-[ferredoxin] + H2O</text>
        <dbReference type="Rhea" id="RHEA:81183"/>
        <dbReference type="Rhea" id="RHEA-COMP:9551"/>
        <dbReference type="Rhea" id="RHEA-COMP:10000"/>
        <dbReference type="Rhea" id="RHEA-COMP:10001"/>
        <dbReference type="Rhea" id="RHEA-COMP:10858"/>
        <dbReference type="ChEBI" id="CHEBI:15377"/>
        <dbReference type="ChEBI" id="CHEBI:15378"/>
        <dbReference type="ChEBI" id="CHEBI:15379"/>
        <dbReference type="ChEBI" id="CHEBI:33737"/>
        <dbReference type="ChEBI" id="CHEBI:33738"/>
        <dbReference type="ChEBI" id="CHEBI:62731"/>
        <dbReference type="ChEBI" id="CHEBI:84166"/>
        <dbReference type="EC" id="1.14.15.46"/>
    </reaction>
</comment>
<comment type="pathway">
    <text evidence="12">Cofactor biosynthesis; ubiquinone biosynthesis.</text>
</comment>
<dbReference type="OMA" id="VKQMQVW"/>
<name>E0W075_PEDHC</name>
<dbReference type="PANTHER" id="PTHR43876:SF7">
    <property type="entry name" value="UBIQUINONE BIOSYNTHESIS MONOOXYGENASE COQ6, MITOCHONDRIAL"/>
    <property type="match status" value="1"/>
</dbReference>
<dbReference type="GO" id="GO:0120538">
    <property type="term" value="F:2-methoxy-6-polyprenolphenol 4-hydroxylase activity"/>
    <property type="evidence" value="ECO:0007669"/>
    <property type="project" value="UniProtKB-EC"/>
</dbReference>
<sequence>MGNKSILMFNKINRQPGKRFVKNLLDFSIRENHYDIAIAGGGLVGTSMACAVGKNSKLSESKVILFESASQKSFKKKAKDDEYSNRVVSINPGSKKFLENIGAWKFISDLRYKTVKKLQVWDACSDALITFNDDLMKDVSYIVENDLILNALEEVCSNLKNVTVKYESRIKKIVPPSDKNKMVHLEMENGDEYTCNLLVGADGFKSKTREVIGGQYLSWNYDQKGIVATVKLSEPTENVVAWQRFLPTGPIALLPLTNELSSLVWSTETKKAEQLLGMNEETFKDSLNDAFWKSYPKNELVSSATASLDKMLSSLTLKSFGSHQLPPSVSSIVPGSRAAFPLGFGHSIKYYRPGIVLVGDAAHRIHPLAGQGVNLGFGDVELLTNKLGDSVYNGNKIGCSRVLADYESERQREILPMLITTDFLQKLYSTSFAPVVLVRSLGLQITNALHPLKVRFLQ</sequence>
<dbReference type="PRINTS" id="PR00420">
    <property type="entry name" value="RNGMNOXGNASE"/>
</dbReference>
<dbReference type="InterPro" id="IPR010971">
    <property type="entry name" value="UbiH/COQ6"/>
</dbReference>
<dbReference type="HAMAP" id="MF_03193">
    <property type="entry name" value="COQ6_monooxygenase"/>
    <property type="match status" value="1"/>
</dbReference>
<dbReference type="UniPathway" id="UPA00232"/>
<evidence type="ECO:0000256" key="4">
    <source>
        <dbReference type="ARBA" id="ARBA00022688"/>
    </source>
</evidence>
<feature type="domain" description="FAD-binding" evidence="13">
    <location>
        <begin position="80"/>
        <end position="291"/>
    </location>
</feature>
<comment type="subunit">
    <text evidence="12">Component of a multi-subunit COQ enzyme complex.</text>
</comment>
<evidence type="ECO:0000256" key="11">
    <source>
        <dbReference type="ARBA" id="ARBA00023136"/>
    </source>
</evidence>
<evidence type="ECO:0000313" key="15">
    <source>
        <dbReference type="EnsemblMetazoa" id="PHUM546620-PA"/>
    </source>
</evidence>
<dbReference type="CTD" id="8240379"/>
<dbReference type="InterPro" id="IPR018168">
    <property type="entry name" value="Ubi_Hdrlase_CS"/>
</dbReference>
<dbReference type="NCBIfam" id="TIGR01989">
    <property type="entry name" value="COQ6"/>
    <property type="match status" value="1"/>
</dbReference>
<dbReference type="EnsemblMetazoa" id="PHUM546620-RA">
    <property type="protein sequence ID" value="PHUM546620-PA"/>
    <property type="gene ID" value="PHUM546620"/>
</dbReference>
<dbReference type="InterPro" id="IPR002938">
    <property type="entry name" value="FAD-bd"/>
</dbReference>
<dbReference type="GO" id="GO:0016712">
    <property type="term" value="F:oxidoreductase activity, acting on paired donors, with incorporation or reduction of molecular oxygen, reduced flavin or flavoprotein as one donor, and incorporation of one atom of oxygen"/>
    <property type="evidence" value="ECO:0007669"/>
    <property type="project" value="UniProtKB-UniRule"/>
</dbReference>
<evidence type="ECO:0000313" key="16">
    <source>
        <dbReference type="Proteomes" id="UP000009046"/>
    </source>
</evidence>
<dbReference type="FunFam" id="3.50.50.60:FF:000086">
    <property type="entry name" value="Ubiquinone biosynthesis monooxygenase COQ6, mitochondrial"/>
    <property type="match status" value="1"/>
</dbReference>
<keyword evidence="6 12" id="KW-0274">FAD</keyword>